<gene>
    <name evidence="1" type="ORF">MM59RIKEN_21210</name>
</gene>
<reference evidence="1" key="1">
    <citation type="submission" date="2020-09" db="EMBL/GenBank/DDBJ databases">
        <title>New species isolated from human feces.</title>
        <authorList>
            <person name="Kitahara M."/>
            <person name="Shigeno Y."/>
            <person name="Shime M."/>
            <person name="Matsumoto Y."/>
            <person name="Nakamura S."/>
            <person name="Motooka D."/>
            <person name="Fukuoka S."/>
            <person name="Nishikawa H."/>
            <person name="Benno Y."/>
        </authorList>
    </citation>
    <scope>NUCLEOTIDE SEQUENCE</scope>
    <source>
        <strain evidence="1">MM59</strain>
    </source>
</reference>
<dbReference type="EMBL" id="AP023420">
    <property type="protein sequence ID" value="BCK84802.1"/>
    <property type="molecule type" value="Genomic_DNA"/>
</dbReference>
<keyword evidence="2" id="KW-1185">Reference proteome</keyword>
<evidence type="ECO:0000313" key="2">
    <source>
        <dbReference type="Proteomes" id="UP000679848"/>
    </source>
</evidence>
<sequence length="74" mass="8245">MYRYRATPQKSIGRNDLTYGLLAEELIGIKWTAVAVIPDISCDCALVTHLAERCTHGQLAPFQMLDVVLDVLLL</sequence>
<proteinExistence type="predicted"/>
<dbReference type="Proteomes" id="UP000679848">
    <property type="component" value="Chromosome"/>
</dbReference>
<accession>A0A810QFC2</accession>
<dbReference type="AlphaFoldDB" id="A0A810QFC2"/>
<name>A0A810QFC2_9FIRM</name>
<protein>
    <submittedName>
        <fullName evidence="1">Uncharacterized protein</fullName>
    </submittedName>
</protein>
<dbReference type="KEGG" id="pfaa:MM59RIKEN_21210"/>
<organism evidence="1 2">
    <name type="scientific">Pusillibacter faecalis</name>
    <dbReference type="NCBI Taxonomy" id="2714358"/>
    <lineage>
        <taxon>Bacteria</taxon>
        <taxon>Bacillati</taxon>
        <taxon>Bacillota</taxon>
        <taxon>Clostridia</taxon>
        <taxon>Eubacteriales</taxon>
        <taxon>Oscillospiraceae</taxon>
        <taxon>Pusillibacter</taxon>
    </lineage>
</organism>
<evidence type="ECO:0000313" key="1">
    <source>
        <dbReference type="EMBL" id="BCK84802.1"/>
    </source>
</evidence>